<name>A0A9D2D0T9_9FIRM</name>
<dbReference type="PROSITE" id="PS51760">
    <property type="entry name" value="GH10_2"/>
    <property type="match status" value="1"/>
</dbReference>
<keyword evidence="1" id="KW-0378">Hydrolase</keyword>
<proteinExistence type="predicted"/>
<evidence type="ECO:0000256" key="2">
    <source>
        <dbReference type="ARBA" id="ARBA00023277"/>
    </source>
</evidence>
<dbReference type="GO" id="GO:0000272">
    <property type="term" value="P:polysaccharide catabolic process"/>
    <property type="evidence" value="ECO:0007669"/>
    <property type="project" value="UniProtKB-KW"/>
</dbReference>
<comment type="caution">
    <text evidence="7">The sequence shown here is derived from an EMBL/GenBank/DDBJ whole genome shotgun (WGS) entry which is preliminary data.</text>
</comment>
<reference evidence="7" key="1">
    <citation type="journal article" date="2021" name="PeerJ">
        <title>Extensive microbial diversity within the chicken gut microbiome revealed by metagenomics and culture.</title>
        <authorList>
            <person name="Gilroy R."/>
            <person name="Ravi A."/>
            <person name="Getino M."/>
            <person name="Pursley I."/>
            <person name="Horton D.L."/>
            <person name="Alikhan N.F."/>
            <person name="Baker D."/>
            <person name="Gharbi K."/>
            <person name="Hall N."/>
            <person name="Watson M."/>
            <person name="Adriaenssens E.M."/>
            <person name="Foster-Nyarko E."/>
            <person name="Jarju S."/>
            <person name="Secka A."/>
            <person name="Antonio M."/>
            <person name="Oren A."/>
            <person name="Chaudhuri R.R."/>
            <person name="La Ragione R."/>
            <person name="Hildebrand F."/>
            <person name="Pallen M.J."/>
        </authorList>
    </citation>
    <scope>NUCLEOTIDE SEQUENCE</scope>
    <source>
        <strain evidence="7">CHK192-9172</strain>
    </source>
</reference>
<keyword evidence="3" id="KW-0624">Polysaccharide degradation</keyword>
<feature type="compositionally biased region" description="Basic and acidic residues" evidence="4">
    <location>
        <begin position="31"/>
        <end position="49"/>
    </location>
</feature>
<sequence>MKTGKNKKWMLIILPAAVAMLFGVFAEQMTKGESETSQKESETVERVEIMQEESETNTGKYADTSSYEELDELYKEYFMLGTGCEAIDHWNNQLAEIGNPEKEALISRMYNSITFGNEFKPAYNFDASSETLFTVDFAAEELLDWAKENGVKVRGHVLVWHAQVNPSIFAKDFKAYSGGNLTVSDTDVLDEDCLVSREVLLERLKTYIYGVLE</sequence>
<dbReference type="Gene3D" id="3.20.20.80">
    <property type="entry name" value="Glycosidases"/>
    <property type="match status" value="1"/>
</dbReference>
<dbReference type="EMBL" id="DXCH01000026">
    <property type="protein sequence ID" value="HIZ06473.1"/>
    <property type="molecule type" value="Genomic_DNA"/>
</dbReference>
<feature type="region of interest" description="Disordered" evidence="4">
    <location>
        <begin position="31"/>
        <end position="62"/>
    </location>
</feature>
<evidence type="ECO:0000313" key="8">
    <source>
        <dbReference type="Proteomes" id="UP000824024"/>
    </source>
</evidence>
<dbReference type="InterPro" id="IPR001000">
    <property type="entry name" value="GH10_dom"/>
</dbReference>
<evidence type="ECO:0000313" key="7">
    <source>
        <dbReference type="EMBL" id="HIZ06473.1"/>
    </source>
</evidence>
<protein>
    <submittedName>
        <fullName evidence="7">Endo-1,4-beta-xylanase</fullName>
    </submittedName>
</protein>
<organism evidence="7 8">
    <name type="scientific">Candidatus Eubacterium avistercoris</name>
    <dbReference type="NCBI Taxonomy" id="2838567"/>
    <lineage>
        <taxon>Bacteria</taxon>
        <taxon>Bacillati</taxon>
        <taxon>Bacillota</taxon>
        <taxon>Clostridia</taxon>
        <taxon>Eubacteriales</taxon>
        <taxon>Eubacteriaceae</taxon>
        <taxon>Eubacterium</taxon>
    </lineage>
</organism>
<accession>A0A9D2D0T9</accession>
<evidence type="ECO:0000256" key="3">
    <source>
        <dbReference type="ARBA" id="ARBA00023326"/>
    </source>
</evidence>
<evidence type="ECO:0000256" key="1">
    <source>
        <dbReference type="ARBA" id="ARBA00022801"/>
    </source>
</evidence>
<dbReference type="Proteomes" id="UP000824024">
    <property type="component" value="Unassembled WGS sequence"/>
</dbReference>
<dbReference type="Pfam" id="PF00331">
    <property type="entry name" value="Glyco_hydro_10"/>
    <property type="match status" value="1"/>
</dbReference>
<reference evidence="7" key="2">
    <citation type="submission" date="2021-04" db="EMBL/GenBank/DDBJ databases">
        <authorList>
            <person name="Gilroy R."/>
        </authorList>
    </citation>
    <scope>NUCLEOTIDE SEQUENCE</scope>
    <source>
        <strain evidence="7">CHK192-9172</strain>
    </source>
</reference>
<gene>
    <name evidence="7" type="ORF">IAA08_00885</name>
</gene>
<dbReference type="SUPFAM" id="SSF51445">
    <property type="entry name" value="(Trans)glycosidases"/>
    <property type="match status" value="1"/>
</dbReference>
<feature type="non-terminal residue" evidence="7">
    <location>
        <position position="213"/>
    </location>
</feature>
<keyword evidence="2" id="KW-0119">Carbohydrate metabolism</keyword>
<feature type="domain" description="GH10" evidence="6">
    <location>
        <begin position="91"/>
        <end position="213"/>
    </location>
</feature>
<dbReference type="InterPro" id="IPR017853">
    <property type="entry name" value="GH"/>
</dbReference>
<evidence type="ECO:0000256" key="5">
    <source>
        <dbReference type="SAM" id="SignalP"/>
    </source>
</evidence>
<feature type="chain" id="PRO_5038366100" evidence="5">
    <location>
        <begin position="27"/>
        <end position="213"/>
    </location>
</feature>
<dbReference type="AlphaFoldDB" id="A0A9D2D0T9"/>
<evidence type="ECO:0000256" key="4">
    <source>
        <dbReference type="SAM" id="MobiDB-lite"/>
    </source>
</evidence>
<evidence type="ECO:0000259" key="6">
    <source>
        <dbReference type="PROSITE" id="PS51760"/>
    </source>
</evidence>
<keyword evidence="5" id="KW-0732">Signal</keyword>
<feature type="signal peptide" evidence="5">
    <location>
        <begin position="1"/>
        <end position="26"/>
    </location>
</feature>
<dbReference type="GO" id="GO:0004553">
    <property type="term" value="F:hydrolase activity, hydrolyzing O-glycosyl compounds"/>
    <property type="evidence" value="ECO:0007669"/>
    <property type="project" value="InterPro"/>
</dbReference>